<keyword evidence="2" id="KW-0963">Cytoplasm</keyword>
<dbReference type="InterPro" id="IPR038105">
    <property type="entry name" value="Kif23_Arf-bd_sf"/>
</dbReference>
<dbReference type="Pfam" id="PF16540">
    <property type="entry name" value="MKLP1_Arf_bdg"/>
    <property type="match status" value="1"/>
</dbReference>
<dbReference type="Gene3D" id="2.60.40.4330">
    <property type="entry name" value="Kinesin-like protein Kif23, Arf6-interacting domain"/>
    <property type="match status" value="1"/>
</dbReference>
<dbReference type="PANTHER" id="PTHR47970">
    <property type="entry name" value="KINESIN-LIKE PROTEIN KIF11"/>
    <property type="match status" value="1"/>
</dbReference>
<evidence type="ECO:0000259" key="13">
    <source>
        <dbReference type="PROSITE" id="PS50067"/>
    </source>
</evidence>
<dbReference type="InterPro" id="IPR036961">
    <property type="entry name" value="Kinesin_motor_dom_sf"/>
</dbReference>
<keyword evidence="3" id="KW-0597">Phosphoprotein</keyword>
<dbReference type="GO" id="GO:0005524">
    <property type="term" value="F:ATP binding"/>
    <property type="evidence" value="ECO:0007669"/>
    <property type="project" value="UniProtKB-UniRule"/>
</dbReference>
<dbReference type="PRINTS" id="PR00380">
    <property type="entry name" value="KINESINHEAVY"/>
</dbReference>
<evidence type="ECO:0000256" key="9">
    <source>
        <dbReference type="ARBA" id="ARBA00023212"/>
    </source>
</evidence>
<evidence type="ECO:0000256" key="5">
    <source>
        <dbReference type="ARBA" id="ARBA00022741"/>
    </source>
</evidence>
<feature type="binding site" evidence="10">
    <location>
        <begin position="112"/>
        <end position="119"/>
    </location>
    <ligand>
        <name>ATP</name>
        <dbReference type="ChEBI" id="CHEBI:30616"/>
    </ligand>
</feature>
<dbReference type="InterPro" id="IPR047149">
    <property type="entry name" value="KIF11-like"/>
</dbReference>
<keyword evidence="7" id="KW-0175">Coiled coil</keyword>
<comment type="caution">
    <text evidence="14">The sequence shown here is derived from an EMBL/GenBank/DDBJ whole genome shotgun (WGS) entry which is preliminary data.</text>
</comment>
<gene>
    <name evidence="14" type="ORF">ACAOBT_LOCUS5461</name>
</gene>
<dbReference type="SUPFAM" id="SSF52540">
    <property type="entry name" value="P-loop containing nucleoside triphosphate hydrolases"/>
    <property type="match status" value="1"/>
</dbReference>
<protein>
    <recommendedName>
        <fullName evidence="11">Kinesin-like protein</fullName>
    </recommendedName>
</protein>
<accession>A0A9P0NYB5</accession>
<keyword evidence="9" id="KW-0206">Cytoskeleton</keyword>
<reference evidence="14" key="1">
    <citation type="submission" date="2022-03" db="EMBL/GenBank/DDBJ databases">
        <authorList>
            <person name="Sayadi A."/>
        </authorList>
    </citation>
    <scope>NUCLEOTIDE SEQUENCE</scope>
</reference>
<dbReference type="AlphaFoldDB" id="A0A9P0NYB5"/>
<organism evidence="14 15">
    <name type="scientific">Acanthoscelides obtectus</name>
    <name type="common">Bean weevil</name>
    <name type="synonym">Bruchus obtectus</name>
    <dbReference type="NCBI Taxonomy" id="200917"/>
    <lineage>
        <taxon>Eukaryota</taxon>
        <taxon>Metazoa</taxon>
        <taxon>Ecdysozoa</taxon>
        <taxon>Arthropoda</taxon>
        <taxon>Hexapoda</taxon>
        <taxon>Insecta</taxon>
        <taxon>Pterygota</taxon>
        <taxon>Neoptera</taxon>
        <taxon>Endopterygota</taxon>
        <taxon>Coleoptera</taxon>
        <taxon>Polyphaga</taxon>
        <taxon>Cucujiformia</taxon>
        <taxon>Chrysomeloidea</taxon>
        <taxon>Chrysomelidae</taxon>
        <taxon>Bruchinae</taxon>
        <taxon>Bruchini</taxon>
        <taxon>Acanthoscelides</taxon>
    </lineage>
</organism>
<feature type="region of interest" description="Disordered" evidence="12">
    <location>
        <begin position="1"/>
        <end position="25"/>
    </location>
</feature>
<evidence type="ECO:0000313" key="14">
    <source>
        <dbReference type="EMBL" id="CAH1963876.1"/>
    </source>
</evidence>
<dbReference type="GO" id="GO:0005634">
    <property type="term" value="C:nucleus"/>
    <property type="evidence" value="ECO:0007669"/>
    <property type="project" value="TreeGrafter"/>
</dbReference>
<proteinExistence type="inferred from homology"/>
<dbReference type="Pfam" id="PF00225">
    <property type="entry name" value="Kinesin"/>
    <property type="match status" value="1"/>
</dbReference>
<dbReference type="PROSITE" id="PS00411">
    <property type="entry name" value="KINESIN_MOTOR_1"/>
    <property type="match status" value="1"/>
</dbReference>
<comment type="subcellular location">
    <subcellularLocation>
        <location evidence="1">Cytoplasm</location>
        <location evidence="1">Cytoskeleton</location>
        <location evidence="1">Spindle</location>
    </subcellularLocation>
</comment>
<dbReference type="InterPro" id="IPR027417">
    <property type="entry name" value="P-loop_NTPase"/>
</dbReference>
<keyword evidence="4 11" id="KW-0493">Microtubule</keyword>
<dbReference type="SMART" id="SM00129">
    <property type="entry name" value="KISc"/>
    <property type="match status" value="1"/>
</dbReference>
<keyword evidence="8 10" id="KW-0505">Motor protein</keyword>
<evidence type="ECO:0000256" key="2">
    <source>
        <dbReference type="ARBA" id="ARBA00022490"/>
    </source>
</evidence>
<keyword evidence="6 10" id="KW-0067">ATP-binding</keyword>
<dbReference type="InterPro" id="IPR019821">
    <property type="entry name" value="Kinesin_motor_CS"/>
</dbReference>
<dbReference type="GO" id="GO:0090307">
    <property type="term" value="P:mitotic spindle assembly"/>
    <property type="evidence" value="ECO:0007669"/>
    <property type="project" value="TreeGrafter"/>
</dbReference>
<evidence type="ECO:0000256" key="11">
    <source>
        <dbReference type="RuleBase" id="RU000394"/>
    </source>
</evidence>
<feature type="domain" description="Kinesin motor" evidence="13">
    <location>
        <begin position="31"/>
        <end position="430"/>
    </location>
</feature>
<dbReference type="OrthoDB" id="2403182at2759"/>
<dbReference type="GO" id="GO:0005876">
    <property type="term" value="C:spindle microtubule"/>
    <property type="evidence" value="ECO:0007669"/>
    <property type="project" value="TreeGrafter"/>
</dbReference>
<name>A0A9P0NYB5_ACAOB</name>
<dbReference type="FunFam" id="2.60.40.4330:FF:000002">
    <property type="entry name" value="Kinesin-like protein"/>
    <property type="match status" value="1"/>
</dbReference>
<feature type="region of interest" description="Disordered" evidence="12">
    <location>
        <begin position="665"/>
        <end position="690"/>
    </location>
</feature>
<keyword evidence="15" id="KW-1185">Reference proteome</keyword>
<evidence type="ECO:0000256" key="12">
    <source>
        <dbReference type="SAM" id="MobiDB-lite"/>
    </source>
</evidence>
<dbReference type="PROSITE" id="PS50067">
    <property type="entry name" value="KINESIN_MOTOR_2"/>
    <property type="match status" value="1"/>
</dbReference>
<dbReference type="InterPro" id="IPR001752">
    <property type="entry name" value="Kinesin_motor_dom"/>
</dbReference>
<dbReference type="Proteomes" id="UP001152888">
    <property type="component" value="Unassembled WGS sequence"/>
</dbReference>
<dbReference type="GO" id="GO:0007018">
    <property type="term" value="P:microtubule-based movement"/>
    <property type="evidence" value="ECO:0007669"/>
    <property type="project" value="InterPro"/>
</dbReference>
<dbReference type="GO" id="GO:0072686">
    <property type="term" value="C:mitotic spindle"/>
    <property type="evidence" value="ECO:0007669"/>
    <property type="project" value="TreeGrafter"/>
</dbReference>
<evidence type="ECO:0000256" key="1">
    <source>
        <dbReference type="ARBA" id="ARBA00004186"/>
    </source>
</evidence>
<evidence type="ECO:0000256" key="7">
    <source>
        <dbReference type="ARBA" id="ARBA00023054"/>
    </source>
</evidence>
<dbReference type="EMBL" id="CAKOFQ010006711">
    <property type="protein sequence ID" value="CAH1963876.1"/>
    <property type="molecule type" value="Genomic_DNA"/>
</dbReference>
<dbReference type="PANTHER" id="PTHR47970:SF29">
    <property type="entry name" value="KINESIN FAMILY MEMBER 20B"/>
    <property type="match status" value="1"/>
</dbReference>
<dbReference type="Gene3D" id="3.40.850.10">
    <property type="entry name" value="Kinesin motor domain"/>
    <property type="match status" value="1"/>
</dbReference>
<evidence type="ECO:0000256" key="3">
    <source>
        <dbReference type="ARBA" id="ARBA00022553"/>
    </source>
</evidence>
<feature type="compositionally biased region" description="Polar residues" evidence="12">
    <location>
        <begin position="668"/>
        <end position="677"/>
    </location>
</feature>
<dbReference type="GO" id="GO:0008574">
    <property type="term" value="F:plus-end-directed microtubule motor activity"/>
    <property type="evidence" value="ECO:0007669"/>
    <property type="project" value="TreeGrafter"/>
</dbReference>
<dbReference type="InterPro" id="IPR032384">
    <property type="entry name" value="Kif23_Arf-bd"/>
</dbReference>
<comment type="similarity">
    <text evidence="10 11">Belongs to the TRAFAC class myosin-kinesin ATPase superfamily. Kinesin family.</text>
</comment>
<evidence type="ECO:0000256" key="6">
    <source>
        <dbReference type="ARBA" id="ARBA00022840"/>
    </source>
</evidence>
<evidence type="ECO:0000256" key="8">
    <source>
        <dbReference type="ARBA" id="ARBA00023175"/>
    </source>
</evidence>
<evidence type="ECO:0000256" key="4">
    <source>
        <dbReference type="ARBA" id="ARBA00022701"/>
    </source>
</evidence>
<keyword evidence="5 10" id="KW-0547">Nucleotide-binding</keyword>
<evidence type="ECO:0000313" key="15">
    <source>
        <dbReference type="Proteomes" id="UP001152888"/>
    </source>
</evidence>
<evidence type="ECO:0000256" key="10">
    <source>
        <dbReference type="PROSITE-ProRule" id="PRU00283"/>
    </source>
</evidence>
<dbReference type="GO" id="GO:0051231">
    <property type="term" value="P:spindle elongation"/>
    <property type="evidence" value="ECO:0007669"/>
    <property type="project" value="TreeGrafter"/>
</dbReference>
<sequence length="797" mass="90915">MFAATKFTPTPRRLRREKTTISSSSSTEKQPVFVYCRLKPLNNEEPTSCMKVLSSQELAVTQEVKGTKKELCYKFKHIFTSYTTQREIFDHIAYPLLDDLLHGKNGLLFTYGITGSGKTYTLTGEQDNPGIMPRCIDTIFNSIEAHQAPKYILKPDRMNGFEIQTEDDAMQDRFHEVRTGNRTPKTPRRAQEKINFTNDGVSIPLTNEKTLYSVFVTYVEIYNNSVYDLLEECSGVKLQNKILREDSRRNMYVNGVTEVEVKSAQEAFEAFNAGQRRKKMAYTCLNAESSRSHSIFNIRVVQFEQETYDSKGKLVIPETNVITISQLSLVDLAGSERTNRTQNTGVRLKEASSINNSLMTLRTCMEMLRENQRSKANKVVPYRDSKLTYLFKNYFEGDGSVQMIVCINPSVRDLEENLHVLKFAEMSQDVKVIKPEPVPTVVTTKRTIKKPATPARIKMPALSTHINCSQIPLLKLDLCALDECENMINKVYTSLKQCYGTTDKFDKQITVQADEVRRRIVTLDKENILSKEEVQRLQLMGRKLHQKLQRRDAKIAMLEEEKVGQAMKQAELQNVVSNLHNVIDEKDLKLNQNKLDKEKTKQRLAVHSEKMNKELDEKLRRQREHLAASMKAKEIQIQKVREALNAEVIVRPENMDVDTIFDKGAKTPSATTENHLPTSCPPKRVGYNGTPYHRRRSRSADEVWLEHNTVKPVPLGTVMQPSMKKRKSVTKLDKAKDVTNPKQSKYCLVAQEQDTDGETETKLYKGDIVPTCGGGAQVIFNDVECLRQESPTGSPTK</sequence>
<dbReference type="GO" id="GO:0008017">
    <property type="term" value="F:microtubule binding"/>
    <property type="evidence" value="ECO:0007669"/>
    <property type="project" value="InterPro"/>
</dbReference>